<dbReference type="GO" id="GO:0071555">
    <property type="term" value="P:cell wall organization"/>
    <property type="evidence" value="ECO:0007669"/>
    <property type="project" value="UniProtKB-KW"/>
</dbReference>
<keyword evidence="11" id="KW-1185">Reference proteome</keyword>
<reference evidence="10 11" key="1">
    <citation type="submission" date="2024-01" db="EMBL/GenBank/DDBJ databases">
        <title>Genome assemblies of Stephania.</title>
        <authorList>
            <person name="Yang L."/>
        </authorList>
    </citation>
    <scope>NUCLEOTIDE SEQUENCE [LARGE SCALE GENOMIC DNA]</scope>
    <source>
        <strain evidence="10">QJT</strain>
        <tissue evidence="10">Leaf</tissue>
    </source>
</reference>
<dbReference type="InterPro" id="IPR012334">
    <property type="entry name" value="Pectin_lyas_fold"/>
</dbReference>
<dbReference type="SUPFAM" id="SSF51126">
    <property type="entry name" value="Pectin lyase-like"/>
    <property type="match status" value="1"/>
</dbReference>
<evidence type="ECO:0000256" key="8">
    <source>
        <dbReference type="PROSITE-ProRule" id="PRU10052"/>
    </source>
</evidence>
<dbReference type="AlphaFoldDB" id="A0AAP0JDB5"/>
<dbReference type="InterPro" id="IPR000743">
    <property type="entry name" value="Glyco_hydro_28"/>
</dbReference>
<evidence type="ECO:0000313" key="11">
    <source>
        <dbReference type="Proteomes" id="UP001417504"/>
    </source>
</evidence>
<evidence type="ECO:0000313" key="10">
    <source>
        <dbReference type="EMBL" id="KAK9130848.1"/>
    </source>
</evidence>
<keyword evidence="3" id="KW-0134">Cell wall</keyword>
<dbReference type="InterPro" id="IPR006626">
    <property type="entry name" value="PbH1"/>
</dbReference>
<evidence type="ECO:0000256" key="5">
    <source>
        <dbReference type="ARBA" id="ARBA00022801"/>
    </source>
</evidence>
<organism evidence="10 11">
    <name type="scientific">Stephania japonica</name>
    <dbReference type="NCBI Taxonomy" id="461633"/>
    <lineage>
        <taxon>Eukaryota</taxon>
        <taxon>Viridiplantae</taxon>
        <taxon>Streptophyta</taxon>
        <taxon>Embryophyta</taxon>
        <taxon>Tracheophyta</taxon>
        <taxon>Spermatophyta</taxon>
        <taxon>Magnoliopsida</taxon>
        <taxon>Ranunculales</taxon>
        <taxon>Menispermaceae</taxon>
        <taxon>Menispermoideae</taxon>
        <taxon>Cissampelideae</taxon>
        <taxon>Stephania</taxon>
    </lineage>
</organism>
<proteinExistence type="inferred from homology"/>
<dbReference type="EMBL" id="JBBNAE010000004">
    <property type="protein sequence ID" value="KAK9130848.1"/>
    <property type="molecule type" value="Genomic_DNA"/>
</dbReference>
<dbReference type="Gene3D" id="2.160.20.10">
    <property type="entry name" value="Single-stranded right-handed beta-helix, Pectin lyase-like"/>
    <property type="match status" value="2"/>
</dbReference>
<evidence type="ECO:0000256" key="9">
    <source>
        <dbReference type="RuleBase" id="RU361169"/>
    </source>
</evidence>
<protein>
    <recommendedName>
        <fullName evidence="12">Polygalacturonase</fullName>
    </recommendedName>
</protein>
<evidence type="ECO:0000256" key="3">
    <source>
        <dbReference type="ARBA" id="ARBA00022512"/>
    </source>
</evidence>
<evidence type="ECO:0000256" key="1">
    <source>
        <dbReference type="ARBA" id="ARBA00004191"/>
    </source>
</evidence>
<sequence length="511" mass="56861">MMSRQRRSLCPGHTVRCVMGNYSPHHYLRHWGIGSLEPHFEGCRVGMNPATLALCCQRQTSSIRNPRTEDPNQELTLTWHCPLSPMAPDIFIPFIFLLSGLDVVQCIFPMLYVHSHPVIRASHLVFKMSGSSCTLPILLTQAQVSIYPIPVAHTQLKEAHTHETDTIINKIGLQRFLDMLIVVILAHDFTQCHGKPAYFLNVLDYGAVGDGHTDDSQAFLKAWNATCQATQRFPTLQIPAYKNFLLNPLTFEGPCIAPNIRIRAIAFYNCNELQFSELTIMNTPRSHISVNGCNGAMLSKLNLIAPEDSPNTDGIDISDSSNIQISNSFIRTGDDCIAINEGSSYINITNIACGPGHGISVGSLGAHGAYDTVDHIYVKNCTLTGTTNGLRIKTWQHPMFDVKNAVNVSDITYREIYGTSTSEYAIVEPLYIGPSKIISYNYIMVKCKFEETSCNNRSRFIIIRSPQISARSVRSVVVHGRSTSIQVSSCKIQEFLQRFTSDLHSFISDLA</sequence>
<gene>
    <name evidence="10" type="ORF">Sjap_011335</name>
</gene>
<comment type="similarity">
    <text evidence="2 9">Belongs to the glycosyl hydrolase 28 family.</text>
</comment>
<dbReference type="Proteomes" id="UP001417504">
    <property type="component" value="Unassembled WGS sequence"/>
</dbReference>
<keyword evidence="7" id="KW-0961">Cell wall biogenesis/degradation</keyword>
<name>A0AAP0JDB5_9MAGN</name>
<dbReference type="GO" id="GO:0004650">
    <property type="term" value="F:polygalacturonase activity"/>
    <property type="evidence" value="ECO:0007669"/>
    <property type="project" value="InterPro"/>
</dbReference>
<comment type="subcellular location">
    <subcellularLocation>
        <location evidence="1">Secreted</location>
        <location evidence="1">Cell wall</location>
    </subcellularLocation>
</comment>
<dbReference type="SMART" id="SM00710">
    <property type="entry name" value="PbH1"/>
    <property type="match status" value="4"/>
</dbReference>
<feature type="active site" evidence="8">
    <location>
        <position position="357"/>
    </location>
</feature>
<keyword evidence="4" id="KW-0964">Secreted</keyword>
<accession>A0AAP0JDB5</accession>
<evidence type="ECO:0000256" key="4">
    <source>
        <dbReference type="ARBA" id="ARBA00022525"/>
    </source>
</evidence>
<keyword evidence="6 9" id="KW-0326">Glycosidase</keyword>
<dbReference type="PROSITE" id="PS00502">
    <property type="entry name" value="POLYGALACTURONASE"/>
    <property type="match status" value="1"/>
</dbReference>
<evidence type="ECO:0008006" key="12">
    <source>
        <dbReference type="Google" id="ProtNLM"/>
    </source>
</evidence>
<dbReference type="InterPro" id="IPR011050">
    <property type="entry name" value="Pectin_lyase_fold/virulence"/>
</dbReference>
<evidence type="ECO:0000256" key="6">
    <source>
        <dbReference type="ARBA" id="ARBA00023295"/>
    </source>
</evidence>
<dbReference type="GO" id="GO:0005975">
    <property type="term" value="P:carbohydrate metabolic process"/>
    <property type="evidence" value="ECO:0007669"/>
    <property type="project" value="InterPro"/>
</dbReference>
<comment type="caution">
    <text evidence="10">The sequence shown here is derived from an EMBL/GenBank/DDBJ whole genome shotgun (WGS) entry which is preliminary data.</text>
</comment>
<dbReference type="PANTHER" id="PTHR31375">
    <property type="match status" value="1"/>
</dbReference>
<evidence type="ECO:0000256" key="2">
    <source>
        <dbReference type="ARBA" id="ARBA00008834"/>
    </source>
</evidence>
<dbReference type="Pfam" id="PF00295">
    <property type="entry name" value="Glyco_hydro_28"/>
    <property type="match status" value="1"/>
</dbReference>
<evidence type="ECO:0000256" key="7">
    <source>
        <dbReference type="ARBA" id="ARBA00023316"/>
    </source>
</evidence>
<keyword evidence="5 9" id="KW-0378">Hydrolase</keyword>